<feature type="non-terminal residue" evidence="2">
    <location>
        <position position="283"/>
    </location>
</feature>
<reference evidence="2" key="1">
    <citation type="submission" date="2025-08" db="UniProtKB">
        <authorList>
            <consortium name="RefSeq"/>
        </authorList>
    </citation>
    <scope>IDENTIFICATION</scope>
</reference>
<dbReference type="InterPro" id="IPR008042">
    <property type="entry name" value="Retrotrans_Pao"/>
</dbReference>
<dbReference type="KEGG" id="goe:114828513"/>
<dbReference type="GO" id="GO:0071897">
    <property type="term" value="P:DNA biosynthetic process"/>
    <property type="evidence" value="ECO:0007669"/>
    <property type="project" value="UniProtKB-ARBA"/>
</dbReference>
<evidence type="ECO:0000313" key="2">
    <source>
        <dbReference type="RefSeq" id="XP_028968772.1"/>
    </source>
</evidence>
<proteinExistence type="predicted"/>
<protein>
    <submittedName>
        <fullName evidence="2">Uncharacterized protein LOC114828513</fullName>
    </submittedName>
</protein>
<gene>
    <name evidence="2" type="primary">LOC114828513</name>
</gene>
<dbReference type="PANTHER" id="PTHR47331:SF8">
    <property type="match status" value="1"/>
</dbReference>
<dbReference type="InterPro" id="IPR043502">
    <property type="entry name" value="DNA/RNA_pol_sf"/>
</dbReference>
<keyword evidence="1" id="KW-1185">Reference proteome</keyword>
<dbReference type="RefSeq" id="XP_028968772.1">
    <property type="nucleotide sequence ID" value="XM_029112939.1"/>
</dbReference>
<sequence length="283" mass="31653">MDDVCFGENTIEAAKHRILRVFAMFEDGHMPLKKWSSNSQEIGDFIRGQSPVPDPIITTNHAEAKFLGIPWNQGSDRLSAPVDKAWETLTAGTPCKRRLLRSLASIFDPLGIVAPLTMNAKILLQSTWKTKLGWDSTLSETQTTEFNVFAETLKAAKDLSIPRLMLGSNEVSRTLHIFCDASLKAYGCVAYLREESNNDEPYVSFVIAKARVAPIKAMTIHRLELLAALIGAKISKLISSCLDHKLSRTQFYSDNSSVVGWIRSNPEKFKPFVANRIRRIQTL</sequence>
<dbReference type="PANTHER" id="PTHR47331">
    <property type="entry name" value="PHD-TYPE DOMAIN-CONTAINING PROTEIN"/>
    <property type="match status" value="1"/>
</dbReference>
<evidence type="ECO:0000313" key="1">
    <source>
        <dbReference type="Proteomes" id="UP000694867"/>
    </source>
</evidence>
<organism evidence="1 2">
    <name type="scientific">Galendromus occidentalis</name>
    <name type="common">western predatory mite</name>
    <dbReference type="NCBI Taxonomy" id="34638"/>
    <lineage>
        <taxon>Eukaryota</taxon>
        <taxon>Metazoa</taxon>
        <taxon>Ecdysozoa</taxon>
        <taxon>Arthropoda</taxon>
        <taxon>Chelicerata</taxon>
        <taxon>Arachnida</taxon>
        <taxon>Acari</taxon>
        <taxon>Parasitiformes</taxon>
        <taxon>Mesostigmata</taxon>
        <taxon>Gamasina</taxon>
        <taxon>Phytoseioidea</taxon>
        <taxon>Phytoseiidae</taxon>
        <taxon>Typhlodrominae</taxon>
        <taxon>Galendromus</taxon>
    </lineage>
</organism>
<dbReference type="Proteomes" id="UP000694867">
    <property type="component" value="Unplaced"/>
</dbReference>
<dbReference type="SUPFAM" id="SSF56672">
    <property type="entry name" value="DNA/RNA polymerases"/>
    <property type="match status" value="1"/>
</dbReference>
<dbReference type="GeneID" id="114828513"/>
<dbReference type="Pfam" id="PF05380">
    <property type="entry name" value="Peptidase_A17"/>
    <property type="match status" value="1"/>
</dbReference>
<accession>A0AAJ7SJ85</accession>
<name>A0AAJ7SJ85_9ACAR</name>
<dbReference type="AlphaFoldDB" id="A0AAJ7SJ85"/>